<accession>A0AAN8AYR1</accession>
<reference evidence="2 3" key="1">
    <citation type="journal article" date="2023" name="Genes (Basel)">
        <title>Chromosome-Level Genome Assembly and Circadian Gene Repertoire of the Patagonia Blennie Eleginops maclovinus-The Closest Ancestral Proxy of Antarctic Cryonotothenioids.</title>
        <authorList>
            <person name="Cheng C.C."/>
            <person name="Rivera-Colon A.G."/>
            <person name="Minhas B.F."/>
            <person name="Wilson L."/>
            <person name="Rayamajhi N."/>
            <person name="Vargas-Chacoff L."/>
            <person name="Catchen J.M."/>
        </authorList>
    </citation>
    <scope>NUCLEOTIDE SEQUENCE [LARGE SCALE GENOMIC DNA]</scope>
    <source>
        <strain evidence="2">JMC-PN-2008</strain>
    </source>
</reference>
<dbReference type="AlphaFoldDB" id="A0AAN8AYR1"/>
<gene>
    <name evidence="2" type="ORF">PBY51_019447</name>
</gene>
<dbReference type="EMBL" id="JAUZQC010000003">
    <property type="protein sequence ID" value="KAK5874508.1"/>
    <property type="molecule type" value="Genomic_DNA"/>
</dbReference>
<evidence type="ECO:0000313" key="2">
    <source>
        <dbReference type="EMBL" id="KAK5874508.1"/>
    </source>
</evidence>
<dbReference type="Proteomes" id="UP001346869">
    <property type="component" value="Unassembled WGS sequence"/>
</dbReference>
<protein>
    <submittedName>
        <fullName evidence="2">Uncharacterized protein</fullName>
    </submittedName>
</protein>
<keyword evidence="3" id="KW-1185">Reference proteome</keyword>
<name>A0AAN8AYR1_ELEMC</name>
<organism evidence="2 3">
    <name type="scientific">Eleginops maclovinus</name>
    <name type="common">Patagonian blennie</name>
    <name type="synonym">Eleginus maclovinus</name>
    <dbReference type="NCBI Taxonomy" id="56733"/>
    <lineage>
        <taxon>Eukaryota</taxon>
        <taxon>Metazoa</taxon>
        <taxon>Chordata</taxon>
        <taxon>Craniata</taxon>
        <taxon>Vertebrata</taxon>
        <taxon>Euteleostomi</taxon>
        <taxon>Actinopterygii</taxon>
        <taxon>Neopterygii</taxon>
        <taxon>Teleostei</taxon>
        <taxon>Neoteleostei</taxon>
        <taxon>Acanthomorphata</taxon>
        <taxon>Eupercaria</taxon>
        <taxon>Perciformes</taxon>
        <taxon>Notothenioidei</taxon>
        <taxon>Eleginopidae</taxon>
        <taxon>Eleginops</taxon>
    </lineage>
</organism>
<feature type="compositionally biased region" description="Basic and acidic residues" evidence="1">
    <location>
        <begin position="15"/>
        <end position="27"/>
    </location>
</feature>
<comment type="caution">
    <text evidence="2">The sequence shown here is derived from an EMBL/GenBank/DDBJ whole genome shotgun (WGS) entry which is preliminary data.</text>
</comment>
<proteinExistence type="predicted"/>
<reference evidence="2 3" key="2">
    <citation type="journal article" date="2023" name="Mol. Biol. Evol.">
        <title>Genomics of Secondarily Temperate Adaptation in the Only Non-Antarctic Icefish.</title>
        <authorList>
            <person name="Rivera-Colon A.G."/>
            <person name="Rayamajhi N."/>
            <person name="Minhas B.F."/>
            <person name="Madrigal G."/>
            <person name="Bilyk K.T."/>
            <person name="Yoon V."/>
            <person name="Hune M."/>
            <person name="Gregory S."/>
            <person name="Cheng C.H.C."/>
            <person name="Catchen J.M."/>
        </authorList>
    </citation>
    <scope>NUCLEOTIDE SEQUENCE [LARGE SCALE GENOMIC DNA]</scope>
    <source>
        <strain evidence="2">JMC-PN-2008</strain>
    </source>
</reference>
<feature type="region of interest" description="Disordered" evidence="1">
    <location>
        <begin position="1"/>
        <end position="27"/>
    </location>
</feature>
<sequence>MCLCSLLEHSSGSNEGEKRHREETATGEKCEPLALVAAQSQRLPMWKRPGCEFPTEMGSVQRECKPISSLLSYLGTAAASICQLFMVAT</sequence>
<evidence type="ECO:0000256" key="1">
    <source>
        <dbReference type="SAM" id="MobiDB-lite"/>
    </source>
</evidence>
<evidence type="ECO:0000313" key="3">
    <source>
        <dbReference type="Proteomes" id="UP001346869"/>
    </source>
</evidence>